<keyword evidence="2" id="KW-1185">Reference proteome</keyword>
<organism evidence="1 2">
    <name type="scientific">Batillaria attramentaria</name>
    <dbReference type="NCBI Taxonomy" id="370345"/>
    <lineage>
        <taxon>Eukaryota</taxon>
        <taxon>Metazoa</taxon>
        <taxon>Spiralia</taxon>
        <taxon>Lophotrochozoa</taxon>
        <taxon>Mollusca</taxon>
        <taxon>Gastropoda</taxon>
        <taxon>Caenogastropoda</taxon>
        <taxon>Sorbeoconcha</taxon>
        <taxon>Cerithioidea</taxon>
        <taxon>Batillariidae</taxon>
        <taxon>Batillaria</taxon>
    </lineage>
</organism>
<accession>A0ABD0KZF6</accession>
<evidence type="ECO:0000313" key="2">
    <source>
        <dbReference type="Proteomes" id="UP001519460"/>
    </source>
</evidence>
<evidence type="ECO:0000313" key="1">
    <source>
        <dbReference type="EMBL" id="KAK7492396.1"/>
    </source>
</evidence>
<proteinExistence type="predicted"/>
<dbReference type="AlphaFoldDB" id="A0ABD0KZF6"/>
<dbReference type="Proteomes" id="UP001519460">
    <property type="component" value="Unassembled WGS sequence"/>
</dbReference>
<sequence length="114" mass="12774">MAQESVRGSSRTYKRYFDKKARSRRLSAGDKVLVLLPADHNKLLMTWHGPFEVVGPMGLYDYDVSVNVKTKTYHINTLRKFDERPQSATSVLHESAFPVGVGVVSMEDAGGVSW</sequence>
<name>A0ABD0KZF6_9CAEN</name>
<dbReference type="EMBL" id="JACVVK020000103">
    <property type="protein sequence ID" value="KAK7492396.1"/>
    <property type="molecule type" value="Genomic_DNA"/>
</dbReference>
<reference evidence="1 2" key="1">
    <citation type="journal article" date="2023" name="Sci. Data">
        <title>Genome assembly of the Korean intertidal mud-creeper Batillaria attramentaria.</title>
        <authorList>
            <person name="Patra A.K."/>
            <person name="Ho P.T."/>
            <person name="Jun S."/>
            <person name="Lee S.J."/>
            <person name="Kim Y."/>
            <person name="Won Y.J."/>
        </authorList>
    </citation>
    <scope>NUCLEOTIDE SEQUENCE [LARGE SCALE GENOMIC DNA]</scope>
    <source>
        <strain evidence="1">Wonlab-2016</strain>
    </source>
</reference>
<gene>
    <name evidence="1" type="ORF">BaRGS_00016269</name>
</gene>
<comment type="caution">
    <text evidence="1">The sequence shown here is derived from an EMBL/GenBank/DDBJ whole genome shotgun (WGS) entry which is preliminary data.</text>
</comment>
<protein>
    <submittedName>
        <fullName evidence="1">Uncharacterized protein</fullName>
    </submittedName>
</protein>